<keyword evidence="2" id="KW-1185">Reference proteome</keyword>
<reference evidence="1 2" key="1">
    <citation type="journal article" date="2019" name="Nat. Ecol. Evol.">
        <title>Megaphylogeny resolves global patterns of mushroom evolution.</title>
        <authorList>
            <person name="Varga T."/>
            <person name="Krizsan K."/>
            <person name="Foldi C."/>
            <person name="Dima B."/>
            <person name="Sanchez-Garcia M."/>
            <person name="Sanchez-Ramirez S."/>
            <person name="Szollosi G.J."/>
            <person name="Szarkandi J.G."/>
            <person name="Papp V."/>
            <person name="Albert L."/>
            <person name="Andreopoulos W."/>
            <person name="Angelini C."/>
            <person name="Antonin V."/>
            <person name="Barry K.W."/>
            <person name="Bougher N.L."/>
            <person name="Buchanan P."/>
            <person name="Buyck B."/>
            <person name="Bense V."/>
            <person name="Catcheside P."/>
            <person name="Chovatia M."/>
            <person name="Cooper J."/>
            <person name="Damon W."/>
            <person name="Desjardin D."/>
            <person name="Finy P."/>
            <person name="Geml J."/>
            <person name="Haridas S."/>
            <person name="Hughes K."/>
            <person name="Justo A."/>
            <person name="Karasinski D."/>
            <person name="Kautmanova I."/>
            <person name="Kiss B."/>
            <person name="Kocsube S."/>
            <person name="Kotiranta H."/>
            <person name="LaButti K.M."/>
            <person name="Lechner B.E."/>
            <person name="Liimatainen K."/>
            <person name="Lipzen A."/>
            <person name="Lukacs Z."/>
            <person name="Mihaltcheva S."/>
            <person name="Morgado L.N."/>
            <person name="Niskanen T."/>
            <person name="Noordeloos M.E."/>
            <person name="Ohm R.A."/>
            <person name="Ortiz-Santana B."/>
            <person name="Ovrebo C."/>
            <person name="Racz N."/>
            <person name="Riley R."/>
            <person name="Savchenko A."/>
            <person name="Shiryaev A."/>
            <person name="Soop K."/>
            <person name="Spirin V."/>
            <person name="Szebenyi C."/>
            <person name="Tomsovsky M."/>
            <person name="Tulloss R.E."/>
            <person name="Uehling J."/>
            <person name="Grigoriev I.V."/>
            <person name="Vagvolgyi C."/>
            <person name="Papp T."/>
            <person name="Martin F.M."/>
            <person name="Miettinen O."/>
            <person name="Hibbett D.S."/>
            <person name="Nagy L.G."/>
        </authorList>
    </citation>
    <scope>NUCLEOTIDE SEQUENCE [LARGE SCALE GENOMIC DNA]</scope>
    <source>
        <strain evidence="1 2">NL-1719</strain>
    </source>
</reference>
<proteinExistence type="predicted"/>
<dbReference type="EMBL" id="ML208280">
    <property type="protein sequence ID" value="TFK72910.1"/>
    <property type="molecule type" value="Genomic_DNA"/>
</dbReference>
<dbReference type="Proteomes" id="UP000308600">
    <property type="component" value="Unassembled WGS sequence"/>
</dbReference>
<accession>A0ACD3B462</accession>
<protein>
    <submittedName>
        <fullName evidence="1">PRMT5-domain-containing protein</fullName>
    </submittedName>
</protein>
<evidence type="ECO:0000313" key="1">
    <source>
        <dbReference type="EMBL" id="TFK72910.1"/>
    </source>
</evidence>
<evidence type="ECO:0000313" key="2">
    <source>
        <dbReference type="Proteomes" id="UP000308600"/>
    </source>
</evidence>
<gene>
    <name evidence="1" type="ORF">BDN72DRAFT_791704</name>
</gene>
<name>A0ACD3B462_9AGAR</name>
<organism evidence="1 2">
    <name type="scientific">Pluteus cervinus</name>
    <dbReference type="NCBI Taxonomy" id="181527"/>
    <lineage>
        <taxon>Eukaryota</taxon>
        <taxon>Fungi</taxon>
        <taxon>Dikarya</taxon>
        <taxon>Basidiomycota</taxon>
        <taxon>Agaricomycotina</taxon>
        <taxon>Agaricomycetes</taxon>
        <taxon>Agaricomycetidae</taxon>
        <taxon>Agaricales</taxon>
        <taxon>Pluteineae</taxon>
        <taxon>Pluteaceae</taxon>
        <taxon>Pluteus</taxon>
    </lineage>
</organism>
<sequence length="793" mass="87814">MDAFASISTFLTHEDIAKASTDLKQPNQTPVLKVVSEAQTKGYDQVCIPLTTENWKNRWTGMCLMPSEENEGERNTEAAKRAESWRGGHSYNREEVTITRLDEAERVTIMVSDWLELDAADDWVRHDAEIALEQELAYASYLNVQTAILPPPRNRSHVASYARIVNSCLNKIPYLNLSIRLPIYNPTALQGAVSSPTSPGFGQTSTRRPSSISSISTTGSALGPRLIISETEVPSTPDTATSDQEDGLESTWEMWDVIRTMCDYSTRLTLALDLTPALPTTLGVLSKWMAESVRYIYLPASTFIANTKGYPVLPKVTQSFIRDTMIHRPTFILASVNAGLHSRGGEAAYSQYIRHLEKTSPVLRAVQRTGTVENFAHGYQDFLQAPLQPLMDNLHSATYQTFEQDPVKYQHYEEAMFRALVDRESDGKVIFCVAGAGRGPLVARCLTAASRAGREITIYALEKNPNAFVTLQDRKQREWGDNVTLLFGDMRQVNVPEPVDVLVSELLGSFGDNELSPECLDGAMRFLKPNGISIPSSYSAHLAPLSSSKLYNEARAGKDVKSLETPYVVMFQAVNILSGDGGGIRGKCGPQVQECWEFEHPRRDPVLNAHGLPPTNSHNARSAELTFHIPHAGILHGLAGYFEAVLYKNVGLSIHPHRKEQVSKDMLSWFPLFFPFKDPLYLPSNSELRVCIWRLTNERQVWYEWHAESFLSITAGPLSTNNDGSLLMSPMSPNSFWSLGVSSPLLDAVDSPSRNSNASMKDGREGGGAGYKLVKIGQTSLHNPGGRSSWIGL</sequence>